<evidence type="ECO:0000256" key="1">
    <source>
        <dbReference type="ARBA" id="ARBA00023015"/>
    </source>
</evidence>
<keyword evidence="6" id="KW-1185">Reference proteome</keyword>
<dbReference type="AlphaFoldDB" id="A0A7V7KIB4"/>
<accession>A0A7V7KIB4</accession>
<feature type="domain" description="HTH crp-type" evidence="4">
    <location>
        <begin position="152"/>
        <end position="226"/>
    </location>
</feature>
<dbReference type="InterPro" id="IPR018490">
    <property type="entry name" value="cNMP-bd_dom_sf"/>
</dbReference>
<keyword evidence="2" id="KW-0238">DNA-binding</keyword>
<dbReference type="GO" id="GO:0003677">
    <property type="term" value="F:DNA binding"/>
    <property type="evidence" value="ECO:0007669"/>
    <property type="project" value="UniProtKB-KW"/>
</dbReference>
<name>A0A7V7KIB4_9GAMM</name>
<dbReference type="InterPro" id="IPR014710">
    <property type="entry name" value="RmlC-like_jellyroll"/>
</dbReference>
<dbReference type="Gene3D" id="2.60.120.10">
    <property type="entry name" value="Jelly Rolls"/>
    <property type="match status" value="1"/>
</dbReference>
<dbReference type="EMBL" id="VTPY01000001">
    <property type="protein sequence ID" value="KAA0014645.1"/>
    <property type="molecule type" value="Genomic_DNA"/>
</dbReference>
<keyword evidence="3" id="KW-0804">Transcription</keyword>
<dbReference type="SMART" id="SM00419">
    <property type="entry name" value="HTH_CRP"/>
    <property type="match status" value="1"/>
</dbReference>
<dbReference type="SUPFAM" id="SSF51206">
    <property type="entry name" value="cAMP-binding domain-like"/>
    <property type="match status" value="1"/>
</dbReference>
<dbReference type="CDD" id="cd00038">
    <property type="entry name" value="CAP_ED"/>
    <property type="match status" value="1"/>
</dbReference>
<dbReference type="Gene3D" id="1.10.10.10">
    <property type="entry name" value="Winged helix-like DNA-binding domain superfamily/Winged helix DNA-binding domain"/>
    <property type="match status" value="1"/>
</dbReference>
<dbReference type="InterPro" id="IPR036388">
    <property type="entry name" value="WH-like_DNA-bd_sf"/>
</dbReference>
<protein>
    <submittedName>
        <fullName evidence="5">Crp/Fnr family transcriptional regulator</fullName>
    </submittedName>
</protein>
<evidence type="ECO:0000256" key="3">
    <source>
        <dbReference type="ARBA" id="ARBA00023163"/>
    </source>
</evidence>
<comment type="caution">
    <text evidence="5">The sequence shown here is derived from an EMBL/GenBank/DDBJ whole genome shotgun (WGS) entry which is preliminary data.</text>
</comment>
<evidence type="ECO:0000259" key="4">
    <source>
        <dbReference type="PROSITE" id="PS51063"/>
    </source>
</evidence>
<sequence length="246" mass="27479">MTTGSLSPHILMTRKLESIFALSDEERQALQDLPVRIKTIKSGQDIVRIGDRPTQCCLILEGFTCVYKLTAEGKRQIMALHVPGDIPDLQSLHLKVMDNSIAPIRSSTVGFIQHEDVRQACERHPRLTAAFWRETLVDASISREWLLNIGQREAYTRLAHLLCEFLLRLKAVGLVEGDTFGLPITQVEMADAIGTSAVHMNRILQALRADGLIQTQGTQVTVPDWEKLKKAGDFDPVYLHLEGGET</sequence>
<reference evidence="5 6" key="1">
    <citation type="submission" date="2019-08" db="EMBL/GenBank/DDBJ databases">
        <title>Bioinformatics analysis of the strain L3 and L5.</title>
        <authorList>
            <person name="Li X."/>
        </authorList>
    </citation>
    <scope>NUCLEOTIDE SEQUENCE [LARGE SCALE GENOMIC DNA]</scope>
    <source>
        <strain evidence="5 6">L5</strain>
    </source>
</reference>
<dbReference type="SUPFAM" id="SSF46785">
    <property type="entry name" value="Winged helix' DNA-binding domain"/>
    <property type="match status" value="1"/>
</dbReference>
<dbReference type="Pfam" id="PF13545">
    <property type="entry name" value="HTH_Crp_2"/>
    <property type="match status" value="1"/>
</dbReference>
<dbReference type="InterPro" id="IPR036390">
    <property type="entry name" value="WH_DNA-bd_sf"/>
</dbReference>
<dbReference type="Pfam" id="PF00027">
    <property type="entry name" value="cNMP_binding"/>
    <property type="match status" value="1"/>
</dbReference>
<evidence type="ECO:0000256" key="2">
    <source>
        <dbReference type="ARBA" id="ARBA00023125"/>
    </source>
</evidence>
<dbReference type="Proteomes" id="UP000486760">
    <property type="component" value="Unassembled WGS sequence"/>
</dbReference>
<dbReference type="InterPro" id="IPR000595">
    <property type="entry name" value="cNMP-bd_dom"/>
</dbReference>
<gene>
    <name evidence="5" type="ORF">F0A17_03115</name>
</gene>
<proteinExistence type="predicted"/>
<evidence type="ECO:0000313" key="5">
    <source>
        <dbReference type="EMBL" id="KAA0014645.1"/>
    </source>
</evidence>
<organism evidence="5 6">
    <name type="scientific">Billgrantia pellis</name>
    <dbReference type="NCBI Taxonomy" id="2606936"/>
    <lineage>
        <taxon>Bacteria</taxon>
        <taxon>Pseudomonadati</taxon>
        <taxon>Pseudomonadota</taxon>
        <taxon>Gammaproteobacteria</taxon>
        <taxon>Oceanospirillales</taxon>
        <taxon>Halomonadaceae</taxon>
        <taxon>Billgrantia</taxon>
    </lineage>
</organism>
<evidence type="ECO:0000313" key="6">
    <source>
        <dbReference type="Proteomes" id="UP000486760"/>
    </source>
</evidence>
<dbReference type="RefSeq" id="WP_149326855.1">
    <property type="nucleotide sequence ID" value="NZ_VTPY01000001.1"/>
</dbReference>
<dbReference type="GO" id="GO:0006355">
    <property type="term" value="P:regulation of DNA-templated transcription"/>
    <property type="evidence" value="ECO:0007669"/>
    <property type="project" value="InterPro"/>
</dbReference>
<dbReference type="PROSITE" id="PS51063">
    <property type="entry name" value="HTH_CRP_2"/>
    <property type="match status" value="1"/>
</dbReference>
<keyword evidence="1" id="KW-0805">Transcription regulation</keyword>
<dbReference type="InterPro" id="IPR012318">
    <property type="entry name" value="HTH_CRP"/>
</dbReference>